<dbReference type="EMBL" id="JAUHPV010000002">
    <property type="protein sequence ID" value="MDN4472110.1"/>
    <property type="molecule type" value="Genomic_DNA"/>
</dbReference>
<proteinExistence type="predicted"/>
<evidence type="ECO:0008006" key="4">
    <source>
        <dbReference type="Google" id="ProtNLM"/>
    </source>
</evidence>
<accession>A0ABT8FYY2</accession>
<name>A0ABT8FYY2_9MICO</name>
<keyword evidence="3" id="KW-1185">Reference proteome</keyword>
<evidence type="ECO:0000313" key="2">
    <source>
        <dbReference type="EMBL" id="MDN4472110.1"/>
    </source>
</evidence>
<dbReference type="PROSITE" id="PS51257">
    <property type="entry name" value="PROKAR_LIPOPROTEIN"/>
    <property type="match status" value="1"/>
</dbReference>
<comment type="caution">
    <text evidence="2">The sequence shown here is derived from an EMBL/GenBank/DDBJ whole genome shotgun (WGS) entry which is preliminary data.</text>
</comment>
<evidence type="ECO:0000313" key="3">
    <source>
        <dbReference type="Proteomes" id="UP001172738"/>
    </source>
</evidence>
<gene>
    <name evidence="2" type="ORF">QQX04_03770</name>
</gene>
<feature type="region of interest" description="Disordered" evidence="1">
    <location>
        <begin position="33"/>
        <end position="59"/>
    </location>
</feature>
<dbReference type="Proteomes" id="UP001172738">
    <property type="component" value="Unassembled WGS sequence"/>
</dbReference>
<sequence>MRERSGAATWWAVGVVAVMVAVAGCSAAASEQTPSAEASATAATAGREGLGPTAEPSVAAADGSGQLATSFDDTELSTTVVDLAVVGGVDVVPGLYRAVGDIEADPGNNGALFDRSCKWGLYEGAERGLENIVMARGTDGGHPVMRIAEGQRAYTQWCGAWELVDEANPPTEFPDTFDDGYWVVGLDIAPGTYEGTAVPDPDDVDTWCGWTVWSTFEVEAEGVDYELVMEATTSTATVQEGQVLTSDVCGPWVRVE</sequence>
<evidence type="ECO:0000256" key="1">
    <source>
        <dbReference type="SAM" id="MobiDB-lite"/>
    </source>
</evidence>
<organism evidence="2 3">
    <name type="scientific">Demequina zhanjiangensis</name>
    <dbReference type="NCBI Taxonomy" id="3051659"/>
    <lineage>
        <taxon>Bacteria</taxon>
        <taxon>Bacillati</taxon>
        <taxon>Actinomycetota</taxon>
        <taxon>Actinomycetes</taxon>
        <taxon>Micrococcales</taxon>
        <taxon>Demequinaceae</taxon>
        <taxon>Demequina</taxon>
    </lineage>
</organism>
<feature type="compositionally biased region" description="Low complexity" evidence="1">
    <location>
        <begin position="33"/>
        <end position="45"/>
    </location>
</feature>
<dbReference type="RefSeq" id="WP_301126417.1">
    <property type="nucleotide sequence ID" value="NZ_JAUHPV010000002.1"/>
</dbReference>
<protein>
    <recommendedName>
        <fullName evidence="4">Lipoprotein</fullName>
    </recommendedName>
</protein>
<reference evidence="2" key="1">
    <citation type="submission" date="2023-06" db="EMBL/GenBank/DDBJ databases">
        <title>SYSU T00b26.</title>
        <authorList>
            <person name="Gao L."/>
            <person name="Fang B.-Z."/>
            <person name="Li W.-J."/>
        </authorList>
    </citation>
    <scope>NUCLEOTIDE SEQUENCE</scope>
    <source>
        <strain evidence="2">SYSU T00b26</strain>
    </source>
</reference>